<feature type="domain" description="Major facilitator superfamily (MFS) profile" evidence="9">
    <location>
        <begin position="240"/>
        <end position="425"/>
    </location>
</feature>
<protein>
    <submittedName>
        <fullName evidence="10">MFS transporter</fullName>
    </submittedName>
</protein>
<feature type="transmembrane region" description="Helical" evidence="8">
    <location>
        <begin position="270"/>
        <end position="294"/>
    </location>
</feature>
<keyword evidence="3" id="KW-1003">Cell membrane</keyword>
<keyword evidence="2" id="KW-0813">Transport</keyword>
<evidence type="ECO:0000313" key="10">
    <source>
        <dbReference type="EMBL" id="MEU9576648.1"/>
    </source>
</evidence>
<evidence type="ECO:0000259" key="9">
    <source>
        <dbReference type="PROSITE" id="PS50850"/>
    </source>
</evidence>
<feature type="transmembrane region" description="Helical" evidence="8">
    <location>
        <begin position="242"/>
        <end position="264"/>
    </location>
</feature>
<dbReference type="Pfam" id="PF05977">
    <property type="entry name" value="MFS_3"/>
    <property type="match status" value="1"/>
</dbReference>
<dbReference type="Proteomes" id="UP001551584">
    <property type="component" value="Unassembled WGS sequence"/>
</dbReference>
<comment type="subcellular location">
    <subcellularLocation>
        <location evidence="1">Cell membrane</location>
        <topology evidence="1">Multi-pass membrane protein</topology>
    </subcellularLocation>
</comment>
<keyword evidence="4 8" id="KW-0812">Transmembrane</keyword>
<dbReference type="InterPro" id="IPR010290">
    <property type="entry name" value="TM_effector"/>
</dbReference>
<keyword evidence="6 8" id="KW-0472">Membrane</keyword>
<feature type="transmembrane region" description="Helical" evidence="8">
    <location>
        <begin position="330"/>
        <end position="352"/>
    </location>
</feature>
<keyword evidence="11" id="KW-1185">Reference proteome</keyword>
<evidence type="ECO:0000313" key="11">
    <source>
        <dbReference type="Proteomes" id="UP001551584"/>
    </source>
</evidence>
<feature type="transmembrane region" description="Helical" evidence="8">
    <location>
        <begin position="400"/>
        <end position="419"/>
    </location>
</feature>
<comment type="caution">
    <text evidence="10">The sequence shown here is derived from an EMBL/GenBank/DDBJ whole genome shotgun (WGS) entry which is preliminary data.</text>
</comment>
<dbReference type="InterPro" id="IPR020846">
    <property type="entry name" value="MFS_dom"/>
</dbReference>
<dbReference type="EMBL" id="JBEZNA010000007">
    <property type="protein sequence ID" value="MEU9576648.1"/>
    <property type="molecule type" value="Genomic_DNA"/>
</dbReference>
<keyword evidence="5 8" id="KW-1133">Transmembrane helix</keyword>
<dbReference type="PANTHER" id="PTHR23513">
    <property type="entry name" value="INTEGRAL MEMBRANE EFFLUX PROTEIN-RELATED"/>
    <property type="match status" value="1"/>
</dbReference>
<dbReference type="CDD" id="cd06173">
    <property type="entry name" value="MFS_MefA_like"/>
    <property type="match status" value="1"/>
</dbReference>
<evidence type="ECO:0000256" key="4">
    <source>
        <dbReference type="ARBA" id="ARBA00022692"/>
    </source>
</evidence>
<evidence type="ECO:0000256" key="6">
    <source>
        <dbReference type="ARBA" id="ARBA00023136"/>
    </source>
</evidence>
<dbReference type="RefSeq" id="WP_166027733.1">
    <property type="nucleotide sequence ID" value="NZ_JBEZNA010000007.1"/>
</dbReference>
<dbReference type="InterPro" id="IPR036259">
    <property type="entry name" value="MFS_trans_sf"/>
</dbReference>
<reference evidence="10 11" key="1">
    <citation type="submission" date="2024-06" db="EMBL/GenBank/DDBJ databases">
        <title>The Natural Products Discovery Center: Release of the First 8490 Sequenced Strains for Exploring Actinobacteria Biosynthetic Diversity.</title>
        <authorList>
            <person name="Kalkreuter E."/>
            <person name="Kautsar S.A."/>
            <person name="Yang D."/>
            <person name="Bader C.D."/>
            <person name="Teijaro C.N."/>
            <person name="Fluegel L."/>
            <person name="Davis C.M."/>
            <person name="Simpson J.R."/>
            <person name="Lauterbach L."/>
            <person name="Steele A.D."/>
            <person name="Gui C."/>
            <person name="Meng S."/>
            <person name="Li G."/>
            <person name="Viehrig K."/>
            <person name="Ye F."/>
            <person name="Su P."/>
            <person name="Kiefer A.F."/>
            <person name="Nichols A."/>
            <person name="Cepeda A.J."/>
            <person name="Yan W."/>
            <person name="Fan B."/>
            <person name="Jiang Y."/>
            <person name="Adhikari A."/>
            <person name="Zheng C.-J."/>
            <person name="Schuster L."/>
            <person name="Cowan T.M."/>
            <person name="Smanski M.J."/>
            <person name="Chevrette M.G."/>
            <person name="De Carvalho L.P.S."/>
            <person name="Shen B."/>
        </authorList>
    </citation>
    <scope>NUCLEOTIDE SEQUENCE [LARGE SCALE GENOMIC DNA]</scope>
    <source>
        <strain evidence="10 11">NPDC048117</strain>
    </source>
</reference>
<evidence type="ECO:0000256" key="1">
    <source>
        <dbReference type="ARBA" id="ARBA00004651"/>
    </source>
</evidence>
<name>A0ABV3EKF5_9ACTN</name>
<evidence type="ECO:0000256" key="3">
    <source>
        <dbReference type="ARBA" id="ARBA00022475"/>
    </source>
</evidence>
<organism evidence="10 11">
    <name type="scientific">Streptomyces chilikensis</name>
    <dbReference type="NCBI Taxonomy" id="1194079"/>
    <lineage>
        <taxon>Bacteria</taxon>
        <taxon>Bacillati</taxon>
        <taxon>Actinomycetota</taxon>
        <taxon>Actinomycetes</taxon>
        <taxon>Kitasatosporales</taxon>
        <taxon>Streptomycetaceae</taxon>
        <taxon>Streptomyces</taxon>
    </lineage>
</organism>
<evidence type="ECO:0000256" key="5">
    <source>
        <dbReference type="ARBA" id="ARBA00022989"/>
    </source>
</evidence>
<evidence type="ECO:0000256" key="2">
    <source>
        <dbReference type="ARBA" id="ARBA00022448"/>
    </source>
</evidence>
<dbReference type="PANTHER" id="PTHR23513:SF6">
    <property type="entry name" value="MAJOR FACILITATOR SUPERFAMILY ASSOCIATED DOMAIN-CONTAINING PROTEIN"/>
    <property type="match status" value="1"/>
</dbReference>
<dbReference type="PROSITE" id="PS50850">
    <property type="entry name" value="MFS"/>
    <property type="match status" value="1"/>
</dbReference>
<gene>
    <name evidence="10" type="ORF">AB0D95_05110</name>
</gene>
<accession>A0ABV3EKF5</accession>
<feature type="region of interest" description="Disordered" evidence="7">
    <location>
        <begin position="1"/>
        <end position="21"/>
    </location>
</feature>
<feature type="transmembrane region" description="Helical" evidence="8">
    <location>
        <begin position="373"/>
        <end position="394"/>
    </location>
</feature>
<proteinExistence type="predicted"/>
<feature type="transmembrane region" description="Helical" evidence="8">
    <location>
        <begin position="306"/>
        <end position="324"/>
    </location>
</feature>
<dbReference type="SUPFAM" id="SSF103473">
    <property type="entry name" value="MFS general substrate transporter"/>
    <property type="match status" value="1"/>
</dbReference>
<feature type="transmembrane region" description="Helical" evidence="8">
    <location>
        <begin position="69"/>
        <end position="86"/>
    </location>
</feature>
<evidence type="ECO:0000256" key="8">
    <source>
        <dbReference type="SAM" id="Phobius"/>
    </source>
</evidence>
<evidence type="ECO:0000256" key="7">
    <source>
        <dbReference type="SAM" id="MobiDB-lite"/>
    </source>
</evidence>
<sequence length="425" mass="44128">MSASELLDAPQGAPEPRRPRGLWHHRDFRRLWAGQTAALLGSRVTELALPVTAIVLLDAGPAQLGLLNSAQYLPVLCVTLFAGVLADRVRRRPLLITANLGRALILMAVPLLAWFGGLGVWALCAVAFATGVLTAVFDVAYQAYLPSLVSRERLVEGNSKLQASRSVAETAGQGLGGTLIQVLTAPVAIIVDCLGYLFATGMLLRIRTPEARPERPAGGRPSVRKDIVAGLRMTMNSRLLRVIMFHASWYNLLWDVVLVVFPLYGLRELGLGPAGLGLVVAAGSIGALGGALSAGPLGTRLGVGRAMVVGMTVASAATLLLPLAPGDGSGLGHALLAGGYVLNGFGIAVFSIHSITLRQATVPIELIGRVSATFRFVTWAVIPLGGLLGGLLAAAVGPRAALTVTAAGLTAGALVFLCSRTATRS</sequence>
<dbReference type="Gene3D" id="1.20.1250.20">
    <property type="entry name" value="MFS general substrate transporter like domains"/>
    <property type="match status" value="1"/>
</dbReference>